<dbReference type="EMBL" id="NBXE01000022">
    <property type="protein sequence ID" value="RFA26906.1"/>
    <property type="molecule type" value="Genomic_DNA"/>
</dbReference>
<reference evidence="2 3" key="1">
    <citation type="submission" date="2017-04" db="EMBL/GenBank/DDBJ databases">
        <title>Comparative genome analysis of Subtercola boreus.</title>
        <authorList>
            <person name="Cho Y.-J."/>
            <person name="Cho A."/>
            <person name="Kim O.-S."/>
            <person name="Lee J.-I."/>
        </authorList>
    </citation>
    <scope>NUCLEOTIDE SEQUENCE [LARGE SCALE GENOMIC DNA]</scope>
    <source>
        <strain evidence="2 3">P28004</strain>
    </source>
</reference>
<feature type="compositionally biased region" description="Low complexity" evidence="1">
    <location>
        <begin position="21"/>
        <end position="30"/>
    </location>
</feature>
<feature type="region of interest" description="Disordered" evidence="1">
    <location>
        <begin position="104"/>
        <end position="136"/>
    </location>
</feature>
<name>A0A3E0WBP8_9MICO</name>
<feature type="region of interest" description="Disordered" evidence="1">
    <location>
        <begin position="1"/>
        <end position="30"/>
    </location>
</feature>
<evidence type="ECO:0000313" key="2">
    <source>
        <dbReference type="EMBL" id="RFA26906.1"/>
    </source>
</evidence>
<dbReference type="Proteomes" id="UP000257080">
    <property type="component" value="Unassembled WGS sequence"/>
</dbReference>
<organism evidence="2 3">
    <name type="scientific">Subtercola boreus</name>
    <dbReference type="NCBI Taxonomy" id="120213"/>
    <lineage>
        <taxon>Bacteria</taxon>
        <taxon>Bacillati</taxon>
        <taxon>Actinomycetota</taxon>
        <taxon>Actinomycetes</taxon>
        <taxon>Micrococcales</taxon>
        <taxon>Microbacteriaceae</taxon>
        <taxon>Subtercola</taxon>
    </lineage>
</organism>
<comment type="caution">
    <text evidence="2">The sequence shown here is derived from an EMBL/GenBank/DDBJ whole genome shotgun (WGS) entry which is preliminary data.</text>
</comment>
<dbReference type="AlphaFoldDB" id="A0A3E0WBP8"/>
<feature type="region of interest" description="Disordered" evidence="1">
    <location>
        <begin position="52"/>
        <end position="75"/>
    </location>
</feature>
<gene>
    <name evidence="2" type="ORF">B7R25_09180</name>
</gene>
<sequence>MLAMVESATSEEQAMATAEPDAAGEAVGDVVGDGVGVDVGCGDADGVTVTVTVGDGDDAGVDGEHPASTANDTATNDVAEVMRNARTGRRKVCIATPLNLCAHRDREAAPQTGDPRFLPRKGGGPAGDARQHVHVS</sequence>
<accession>A0A3E0WBP8</accession>
<protein>
    <submittedName>
        <fullName evidence="2">Uncharacterized protein</fullName>
    </submittedName>
</protein>
<evidence type="ECO:0000313" key="3">
    <source>
        <dbReference type="Proteomes" id="UP000257080"/>
    </source>
</evidence>
<proteinExistence type="predicted"/>
<evidence type="ECO:0000256" key="1">
    <source>
        <dbReference type="SAM" id="MobiDB-lite"/>
    </source>
</evidence>